<reference evidence="1" key="1">
    <citation type="submission" date="2015-07" db="EMBL/GenBank/DDBJ databases">
        <title>Adaptation to a free-living lifestyle via gene acquisitions in the diplomonad Trepomonas sp. PC1.</title>
        <authorList>
            <person name="Xu F."/>
            <person name="Jerlstrom-Hultqvist J."/>
            <person name="Kolisko M."/>
            <person name="Simpson A.G.B."/>
            <person name="Roger A.J."/>
            <person name="Svard S.G."/>
            <person name="Andersson J.O."/>
        </authorList>
    </citation>
    <scope>NUCLEOTIDE SEQUENCE</scope>
    <source>
        <strain evidence="1">PC1</strain>
    </source>
</reference>
<gene>
    <name evidence="1" type="ORF">TPC1_30897</name>
</gene>
<protein>
    <submittedName>
        <fullName evidence="1">Uncharacterized protein</fullName>
    </submittedName>
</protein>
<name>A0A146JZH7_9EUKA</name>
<accession>A0A146JZH7</accession>
<dbReference type="AlphaFoldDB" id="A0A146JZH7"/>
<organism evidence="1">
    <name type="scientific">Trepomonas sp. PC1</name>
    <dbReference type="NCBI Taxonomy" id="1076344"/>
    <lineage>
        <taxon>Eukaryota</taxon>
        <taxon>Metamonada</taxon>
        <taxon>Diplomonadida</taxon>
        <taxon>Hexamitidae</taxon>
        <taxon>Hexamitinae</taxon>
        <taxon>Trepomonas</taxon>
    </lineage>
</organism>
<evidence type="ECO:0000313" key="1">
    <source>
        <dbReference type="EMBL" id="JAP89608.1"/>
    </source>
</evidence>
<dbReference type="EMBL" id="GDID01006998">
    <property type="protein sequence ID" value="JAP89608.1"/>
    <property type="molecule type" value="Transcribed_RNA"/>
</dbReference>
<feature type="non-terminal residue" evidence="1">
    <location>
        <position position="1"/>
    </location>
</feature>
<sequence length="452" mass="52866">LEVEPGRFELNINEQLEIQKDIDYHNNLINQVQREHKQIFAIKEKSKHSTSLLEQIDFTQEGAEEHKSQSDLKDFFTVQSIKQSKLDQNPFANQYDVIVRPVSVFKQKVGELKANVDGLVTQITDNLQKFNAEVIEINQETESIQKIDDGINKREDDSRKCINVSIQFRQLFFKYFNKVSVNAKICNLAIALCNMMAKDQFKFSQPGNLNIYSFDGQAKRFRLQHSLSLQTGENNTMRFSYLPYMSIVYVDLLGVVIEIQLCAVYKDNLLSDFLDEQLVFQKDLNQQSTLMNALGQLKFNFPQPEVIDDFLKLIQLANEKFIGFGINVEKKEETESRLQKNMLEKTLYITDVLKQKVDDQWGMTSKLSIVPQFYTLNNFYRHEKDEQVKDQHKTKRQQHMHKADVEKRACMRCTDEIIKPTYQEFIPVLRWMEPQLIDMVCNEKVDAIVNAK</sequence>
<proteinExistence type="predicted"/>